<protein>
    <submittedName>
        <fullName evidence="1">Uncharacterized protein</fullName>
    </submittedName>
</protein>
<dbReference type="EMBL" id="JANBPW010002352">
    <property type="protein sequence ID" value="KAJ1941103.1"/>
    <property type="molecule type" value="Genomic_DNA"/>
</dbReference>
<proteinExistence type="predicted"/>
<evidence type="ECO:0000313" key="2">
    <source>
        <dbReference type="Proteomes" id="UP001150603"/>
    </source>
</evidence>
<comment type="caution">
    <text evidence="1">The sequence shown here is derived from an EMBL/GenBank/DDBJ whole genome shotgun (WGS) entry which is preliminary data.</text>
</comment>
<name>A0ACC1J809_9FUNG</name>
<organism evidence="1 2">
    <name type="scientific">Linderina macrospora</name>
    <dbReference type="NCBI Taxonomy" id="4868"/>
    <lineage>
        <taxon>Eukaryota</taxon>
        <taxon>Fungi</taxon>
        <taxon>Fungi incertae sedis</taxon>
        <taxon>Zoopagomycota</taxon>
        <taxon>Kickxellomycotina</taxon>
        <taxon>Kickxellomycetes</taxon>
        <taxon>Kickxellales</taxon>
        <taxon>Kickxellaceae</taxon>
        <taxon>Linderina</taxon>
    </lineage>
</organism>
<accession>A0ACC1J809</accession>
<gene>
    <name evidence="1" type="ORF">FBU59_003599</name>
</gene>
<reference evidence="1" key="1">
    <citation type="submission" date="2022-07" db="EMBL/GenBank/DDBJ databases">
        <title>Phylogenomic reconstructions and comparative analyses of Kickxellomycotina fungi.</title>
        <authorList>
            <person name="Reynolds N.K."/>
            <person name="Stajich J.E."/>
            <person name="Barry K."/>
            <person name="Grigoriev I.V."/>
            <person name="Crous P."/>
            <person name="Smith M.E."/>
        </authorList>
    </citation>
    <scope>NUCLEOTIDE SEQUENCE</scope>
    <source>
        <strain evidence="1">NRRL 5244</strain>
    </source>
</reference>
<dbReference type="Proteomes" id="UP001150603">
    <property type="component" value="Unassembled WGS sequence"/>
</dbReference>
<keyword evidence="2" id="KW-1185">Reference proteome</keyword>
<evidence type="ECO:0000313" key="1">
    <source>
        <dbReference type="EMBL" id="KAJ1941103.1"/>
    </source>
</evidence>
<sequence length="73" mass="8117">MPPGRKPQSSSNALKTIPESSDNPESLHIPTPLLYSTIMSKQVGYNVWLKLENLQPTQSSKIRYIDTNASMVS</sequence>